<evidence type="ECO:0000313" key="1">
    <source>
        <dbReference type="EMBL" id="JAH21790.1"/>
    </source>
</evidence>
<accession>A0A0E9QZZ9</accession>
<protein>
    <submittedName>
        <fullName evidence="1">Uncharacterized protein</fullName>
    </submittedName>
</protein>
<dbReference type="AlphaFoldDB" id="A0A0E9QZZ9"/>
<reference evidence="1" key="2">
    <citation type="journal article" date="2015" name="Fish Shellfish Immunol.">
        <title>Early steps in the European eel (Anguilla anguilla)-Vibrio vulnificus interaction in the gills: Role of the RtxA13 toxin.</title>
        <authorList>
            <person name="Callol A."/>
            <person name="Pajuelo D."/>
            <person name="Ebbesson L."/>
            <person name="Teles M."/>
            <person name="MacKenzie S."/>
            <person name="Amaro C."/>
        </authorList>
    </citation>
    <scope>NUCLEOTIDE SEQUENCE</scope>
</reference>
<name>A0A0E9QZZ9_ANGAN</name>
<reference evidence="1" key="1">
    <citation type="submission" date="2014-11" db="EMBL/GenBank/DDBJ databases">
        <authorList>
            <person name="Amaro Gonzalez C."/>
        </authorList>
    </citation>
    <scope>NUCLEOTIDE SEQUENCE</scope>
</reference>
<proteinExistence type="predicted"/>
<dbReference type="EMBL" id="GBXM01086787">
    <property type="protein sequence ID" value="JAH21790.1"/>
    <property type="molecule type" value="Transcribed_RNA"/>
</dbReference>
<organism evidence="1">
    <name type="scientific">Anguilla anguilla</name>
    <name type="common">European freshwater eel</name>
    <name type="synonym">Muraena anguilla</name>
    <dbReference type="NCBI Taxonomy" id="7936"/>
    <lineage>
        <taxon>Eukaryota</taxon>
        <taxon>Metazoa</taxon>
        <taxon>Chordata</taxon>
        <taxon>Craniata</taxon>
        <taxon>Vertebrata</taxon>
        <taxon>Euteleostomi</taxon>
        <taxon>Actinopterygii</taxon>
        <taxon>Neopterygii</taxon>
        <taxon>Teleostei</taxon>
        <taxon>Anguilliformes</taxon>
        <taxon>Anguillidae</taxon>
        <taxon>Anguilla</taxon>
    </lineage>
</organism>
<sequence length="25" mass="2988">MFDVQKLRNLCEIHEELTQQNATIN</sequence>